<dbReference type="STRING" id="1454001.AW08_02040"/>
<organism evidence="1 2">
    <name type="scientific">Candidatus Accumulibacter adjunctus</name>
    <dbReference type="NCBI Taxonomy" id="1454001"/>
    <lineage>
        <taxon>Bacteria</taxon>
        <taxon>Pseudomonadati</taxon>
        <taxon>Pseudomonadota</taxon>
        <taxon>Betaproteobacteria</taxon>
        <taxon>Candidatus Accumulibacter</taxon>
    </lineage>
</organism>
<name>A0A011PMF2_9PROT</name>
<gene>
    <name evidence="1" type="ORF">AW08_02040</name>
</gene>
<accession>A0A011PMF2</accession>
<evidence type="ECO:0000313" key="2">
    <source>
        <dbReference type="Proteomes" id="UP000020218"/>
    </source>
</evidence>
<evidence type="ECO:0000313" key="1">
    <source>
        <dbReference type="EMBL" id="EXI67484.1"/>
    </source>
</evidence>
<dbReference type="AlphaFoldDB" id="A0A011PMF2"/>
<sequence length="52" mass="5647">MTGHRQTLLARLGFRFGIDGPHAARTMMLGELRLLLGHSPLSANLQHGPVSI</sequence>
<protein>
    <submittedName>
        <fullName evidence="1">Uncharacterized protein</fullName>
    </submittedName>
</protein>
<keyword evidence="2" id="KW-1185">Reference proteome</keyword>
<dbReference type="PATRIC" id="fig|1454001.3.peg.2086"/>
<comment type="caution">
    <text evidence="1">The sequence shown here is derived from an EMBL/GenBank/DDBJ whole genome shotgun (WGS) entry which is preliminary data.</text>
</comment>
<reference evidence="1" key="1">
    <citation type="submission" date="2014-02" db="EMBL/GenBank/DDBJ databases">
        <title>Expanding our view of genomic diversity in Candidatus Accumulibacter clades.</title>
        <authorList>
            <person name="Skennerton C.T."/>
            <person name="Barr J.J."/>
            <person name="Slater F.R."/>
            <person name="Bond P.L."/>
            <person name="Tyson G.W."/>
        </authorList>
    </citation>
    <scope>NUCLEOTIDE SEQUENCE [LARGE SCALE GENOMIC DNA]</scope>
</reference>
<dbReference type="Proteomes" id="UP000020218">
    <property type="component" value="Unassembled WGS sequence"/>
</dbReference>
<proteinExistence type="predicted"/>
<dbReference type="EMBL" id="JFAX01000010">
    <property type="protein sequence ID" value="EXI67484.1"/>
    <property type="molecule type" value="Genomic_DNA"/>
</dbReference>